<keyword evidence="2 6" id="KW-0812">Transmembrane</keyword>
<dbReference type="GO" id="GO:0016020">
    <property type="term" value="C:membrane"/>
    <property type="evidence" value="ECO:0007669"/>
    <property type="project" value="UniProtKB-SubCell"/>
</dbReference>
<name>A0A0D3K7B6_EMIH1</name>
<dbReference type="RefSeq" id="XP_005784080.1">
    <property type="nucleotide sequence ID" value="XM_005784023.1"/>
</dbReference>
<dbReference type="GO" id="GO:0006882">
    <property type="term" value="P:intracellular zinc ion homeostasis"/>
    <property type="evidence" value="ECO:0007669"/>
    <property type="project" value="TreeGrafter"/>
</dbReference>
<comment type="subcellular location">
    <subcellularLocation>
        <location evidence="1">Membrane</location>
        <topology evidence="1">Multi-pass membrane protein</topology>
    </subcellularLocation>
</comment>
<dbReference type="KEGG" id="ehx:EMIHUDRAFT_468148"/>
<evidence type="ECO:0000256" key="2">
    <source>
        <dbReference type="ARBA" id="ARBA00022692"/>
    </source>
</evidence>
<dbReference type="PANTHER" id="PTHR16950:SF16">
    <property type="entry name" value="ZINC TRANSPORTER ZIP13"/>
    <property type="match status" value="1"/>
</dbReference>
<evidence type="ECO:0000256" key="6">
    <source>
        <dbReference type="SAM" id="Phobius"/>
    </source>
</evidence>
<reference evidence="9" key="1">
    <citation type="journal article" date="2013" name="Nature">
        <title>Pan genome of the phytoplankton Emiliania underpins its global distribution.</title>
        <authorList>
            <person name="Read B.A."/>
            <person name="Kegel J."/>
            <person name="Klute M.J."/>
            <person name="Kuo A."/>
            <person name="Lefebvre S.C."/>
            <person name="Maumus F."/>
            <person name="Mayer C."/>
            <person name="Miller J."/>
            <person name="Monier A."/>
            <person name="Salamov A."/>
            <person name="Young J."/>
            <person name="Aguilar M."/>
            <person name="Claverie J.M."/>
            <person name="Frickenhaus S."/>
            <person name="Gonzalez K."/>
            <person name="Herman E.K."/>
            <person name="Lin Y.C."/>
            <person name="Napier J."/>
            <person name="Ogata H."/>
            <person name="Sarno A.F."/>
            <person name="Shmutz J."/>
            <person name="Schroeder D."/>
            <person name="de Vargas C."/>
            <person name="Verret F."/>
            <person name="von Dassow P."/>
            <person name="Valentin K."/>
            <person name="Van de Peer Y."/>
            <person name="Wheeler G."/>
            <person name="Dacks J.B."/>
            <person name="Delwiche C.F."/>
            <person name="Dyhrman S.T."/>
            <person name="Glockner G."/>
            <person name="John U."/>
            <person name="Richards T."/>
            <person name="Worden A.Z."/>
            <person name="Zhang X."/>
            <person name="Grigoriev I.V."/>
            <person name="Allen A.E."/>
            <person name="Bidle K."/>
            <person name="Borodovsky M."/>
            <person name="Bowler C."/>
            <person name="Brownlee C."/>
            <person name="Cock J.M."/>
            <person name="Elias M."/>
            <person name="Gladyshev V.N."/>
            <person name="Groth M."/>
            <person name="Guda C."/>
            <person name="Hadaegh A."/>
            <person name="Iglesias-Rodriguez M.D."/>
            <person name="Jenkins J."/>
            <person name="Jones B.M."/>
            <person name="Lawson T."/>
            <person name="Leese F."/>
            <person name="Lindquist E."/>
            <person name="Lobanov A."/>
            <person name="Lomsadze A."/>
            <person name="Malik S.B."/>
            <person name="Marsh M.E."/>
            <person name="Mackinder L."/>
            <person name="Mock T."/>
            <person name="Mueller-Roeber B."/>
            <person name="Pagarete A."/>
            <person name="Parker M."/>
            <person name="Probert I."/>
            <person name="Quesneville H."/>
            <person name="Raines C."/>
            <person name="Rensing S.A."/>
            <person name="Riano-Pachon D.M."/>
            <person name="Richier S."/>
            <person name="Rokitta S."/>
            <person name="Shiraiwa Y."/>
            <person name="Soanes D.M."/>
            <person name="van der Giezen M."/>
            <person name="Wahlund T.M."/>
            <person name="Williams B."/>
            <person name="Wilson W."/>
            <person name="Wolfe G."/>
            <person name="Wurch L.L."/>
        </authorList>
    </citation>
    <scope>NUCLEOTIDE SEQUENCE</scope>
</reference>
<dbReference type="Proteomes" id="UP000013827">
    <property type="component" value="Unassembled WGS sequence"/>
</dbReference>
<evidence type="ECO:0000256" key="3">
    <source>
        <dbReference type="ARBA" id="ARBA00022989"/>
    </source>
</evidence>
<proteinExistence type="predicted"/>
<dbReference type="eggNOG" id="KOG2694">
    <property type="taxonomic scope" value="Eukaryota"/>
</dbReference>
<evidence type="ECO:0000313" key="9">
    <source>
        <dbReference type="Proteomes" id="UP000013827"/>
    </source>
</evidence>
<dbReference type="PANTHER" id="PTHR16950">
    <property type="entry name" value="ZINC TRANSPORTER SLC39A7 HISTIDINE-RICH MEMBRANE PROTEIN KE4"/>
    <property type="match status" value="1"/>
</dbReference>
<feature type="compositionally biased region" description="Low complexity" evidence="5">
    <location>
        <begin position="178"/>
        <end position="188"/>
    </location>
</feature>
<keyword evidence="4 6" id="KW-0472">Membrane</keyword>
<feature type="signal peptide" evidence="7">
    <location>
        <begin position="1"/>
        <end position="17"/>
    </location>
</feature>
<feature type="compositionally biased region" description="Basic and acidic residues" evidence="5">
    <location>
        <begin position="108"/>
        <end position="126"/>
    </location>
</feature>
<accession>A0A0D3K7B6</accession>
<reference evidence="8" key="2">
    <citation type="submission" date="2024-10" db="UniProtKB">
        <authorList>
            <consortium name="EnsemblProtists"/>
        </authorList>
    </citation>
    <scope>IDENTIFICATION</scope>
</reference>
<organism evidence="8 9">
    <name type="scientific">Emiliania huxleyi (strain CCMP1516)</name>
    <dbReference type="NCBI Taxonomy" id="280463"/>
    <lineage>
        <taxon>Eukaryota</taxon>
        <taxon>Haptista</taxon>
        <taxon>Haptophyta</taxon>
        <taxon>Prymnesiophyceae</taxon>
        <taxon>Isochrysidales</taxon>
        <taxon>Noelaerhabdaceae</taxon>
        <taxon>Emiliania</taxon>
    </lineage>
</organism>
<protein>
    <submittedName>
        <fullName evidence="8">Uncharacterized protein</fullName>
    </submittedName>
</protein>
<evidence type="ECO:0000256" key="4">
    <source>
        <dbReference type="ARBA" id="ARBA00023136"/>
    </source>
</evidence>
<dbReference type="GeneID" id="17276925"/>
<feature type="region of interest" description="Disordered" evidence="5">
    <location>
        <begin position="106"/>
        <end position="233"/>
    </location>
</feature>
<keyword evidence="7" id="KW-0732">Signal</keyword>
<feature type="compositionally biased region" description="Acidic residues" evidence="5">
    <location>
        <begin position="189"/>
        <end position="211"/>
    </location>
</feature>
<sequence>MMKALALSLLALLSASADPTESEASREATPPAPWFDALLPPEGSVWRTRASAIGATFLISLAPAAILPIMPTPAAGDVQPALLCFASGSMLGDVFLHILPHTLGGGHGGHEHGGHAASGKDHDDHAAHHHHHHDDDDDHEEGHHDHHEHERHGDAEHGHEGEGGHHHGDHGHERGTDTATPITATPTEAAEEAAAEEAEEAEEAAAEEAAAEEAGTAAAATTQTAPRKGAGGDAASASAAAAAAASSSAAAAAASEAAAAAESVVQRRGWRLMLGAAFLTSWEVGVSATLACLAHEVPHEIGDVAVLMAAGFSKWRAIKAQLSTALAALAGTLIALATGESEAEALLLFTAGGFIYVAAVDILPAVLAAKSTPAETLLQAGALAAGIWMMVLVAALE</sequence>
<evidence type="ECO:0000256" key="5">
    <source>
        <dbReference type="SAM" id="MobiDB-lite"/>
    </source>
</evidence>
<evidence type="ECO:0000313" key="8">
    <source>
        <dbReference type="EnsemblProtists" id="EOD31651"/>
    </source>
</evidence>
<evidence type="ECO:0000256" key="1">
    <source>
        <dbReference type="ARBA" id="ARBA00004141"/>
    </source>
</evidence>
<dbReference type="PaxDb" id="2903-EOD31651"/>
<evidence type="ECO:0000256" key="7">
    <source>
        <dbReference type="SAM" id="SignalP"/>
    </source>
</evidence>
<feature type="compositionally biased region" description="Basic and acidic residues" evidence="5">
    <location>
        <begin position="140"/>
        <end position="176"/>
    </location>
</feature>
<dbReference type="GO" id="GO:0005385">
    <property type="term" value="F:zinc ion transmembrane transporter activity"/>
    <property type="evidence" value="ECO:0007669"/>
    <property type="project" value="TreeGrafter"/>
</dbReference>
<dbReference type="AlphaFoldDB" id="A0A0D3K7B6"/>
<keyword evidence="9" id="KW-1185">Reference proteome</keyword>
<feature type="transmembrane region" description="Helical" evidence="6">
    <location>
        <begin position="322"/>
        <end position="339"/>
    </location>
</feature>
<feature type="compositionally biased region" description="Low complexity" evidence="5">
    <location>
        <begin position="212"/>
        <end position="226"/>
    </location>
</feature>
<feature type="transmembrane region" description="Helical" evidence="6">
    <location>
        <begin position="376"/>
        <end position="396"/>
    </location>
</feature>
<keyword evidence="3 6" id="KW-1133">Transmembrane helix</keyword>
<dbReference type="Pfam" id="PF02535">
    <property type="entry name" value="Zip"/>
    <property type="match status" value="1"/>
</dbReference>
<dbReference type="HOGENOM" id="CLU_695303_0_0_1"/>
<dbReference type="EnsemblProtists" id="EOD31651">
    <property type="protein sequence ID" value="EOD31651"/>
    <property type="gene ID" value="EMIHUDRAFT_468148"/>
</dbReference>
<dbReference type="InterPro" id="IPR003689">
    <property type="entry name" value="ZIP"/>
</dbReference>
<feature type="chain" id="PRO_5044291704" evidence="7">
    <location>
        <begin position="18"/>
        <end position="397"/>
    </location>
</feature>
<feature type="transmembrane region" description="Helical" evidence="6">
    <location>
        <begin position="345"/>
        <end position="369"/>
    </location>
</feature>
<dbReference type="OMA" id="IWLHSIG"/>